<dbReference type="SUPFAM" id="SSF50341">
    <property type="entry name" value="CheW-like"/>
    <property type="match status" value="1"/>
</dbReference>
<keyword evidence="8 20" id="KW-0808">Transferase</keyword>
<evidence type="ECO:0000313" key="22">
    <source>
        <dbReference type="Proteomes" id="UP000189137"/>
    </source>
</evidence>
<dbReference type="Pfam" id="PF01627">
    <property type="entry name" value="Hpt"/>
    <property type="match status" value="1"/>
</dbReference>
<comment type="catalytic activity">
    <reaction evidence="1">
        <text>ATP + protein L-histidine = ADP + protein N-phospho-L-histidine.</text>
        <dbReference type="EC" id="2.7.13.3"/>
    </reaction>
</comment>
<accession>A0A069ATI0</accession>
<dbReference type="PRINTS" id="PR00344">
    <property type="entry name" value="BCTRLSENSOR"/>
</dbReference>
<dbReference type="EMBL" id="LK933016">
    <property type="protein sequence ID" value="CDT24844.1"/>
    <property type="molecule type" value="Genomic_DNA"/>
</dbReference>
<sequence>MINVNYIEPSMRQMLDMFIFETSLLLEQLDEIMIQIEKEKVFTHNNINETFRIMHTIKGSASMMGLDNISALAHSVEDLFYAIREGKIEVLDNDLLFDLVFQSLDFIRRDIDELQSRGCISSDYSNFIEGIEEYVSTLELSSSMKSKDNANLESKDEKEVIDSNFEYKEDSDVVKIIFEQGCMMENVRAFMLVFELRDYCEFIDFYPKDVETNAESTEYIKSYGFYIQFVAKEDKAIVYKTIEDNLYVKEYINISKKEIEMKNTSNNDAVENKLKDNNKVSKSYQNNYTEDEIQEDVLNEKTDMEKDSLSEENEHLPISKQSIMSVNLEKLDLLQNIVGEIVIMESMVVNSVNSTGVDIDNFNKATRQLHKLTDELQDIVMSMRMIQIAGVFQKMHRIVRDMNKKLDKNVELITIGAETEVDKSVIDNLAEPFMHLIRNAMDHAIEPIEERIAKGKEEVGKIVLSAENLGGEAVISISDDGRGIMRDKILAKAKEQGLLKHQSNEYTDDEVNSLIMTPGFSTKESITEFSGRGVGMDIVRKSIEKVGGSIEVKSKQDEGTTFTIKIPLTLSIVEGMKFKVGDSLFTLPISSIRRTFKLTDLNQIITEGNKTELITIYGACIPIIRLHKIYNIQTKVTNLMNGNMIIIENEHKAVCIFVDEIIGNQQVVVKPFPVYFNRFNIKNKGLSGCTILGDGSISLIIDADSIIEIY</sequence>
<evidence type="ECO:0000313" key="19">
    <source>
        <dbReference type="EMBL" id="CDS83783.1"/>
    </source>
</evidence>
<dbReference type="InterPro" id="IPR051315">
    <property type="entry name" value="Bact_Chemotaxis_CheA"/>
</dbReference>
<dbReference type="PANTHER" id="PTHR43395">
    <property type="entry name" value="SENSOR HISTIDINE KINASE CHEA"/>
    <property type="match status" value="1"/>
</dbReference>
<dbReference type="InterPro" id="IPR036641">
    <property type="entry name" value="HPT_dom_sf"/>
</dbReference>
<keyword evidence="5" id="KW-0963">Cytoplasm</keyword>
<dbReference type="CDD" id="cd00088">
    <property type="entry name" value="HPT"/>
    <property type="match status" value="1"/>
</dbReference>
<dbReference type="EMBL" id="FUPS01000012">
    <property type="protein sequence ID" value="SJS87888.1"/>
    <property type="molecule type" value="Genomic_DNA"/>
</dbReference>
<dbReference type="SUPFAM" id="SSF55874">
    <property type="entry name" value="ATPase domain of HSP90 chaperone/DNA topoisomerase II/histidine kinase"/>
    <property type="match status" value="1"/>
</dbReference>
<dbReference type="GO" id="GO:0005737">
    <property type="term" value="C:cytoplasm"/>
    <property type="evidence" value="ECO:0007669"/>
    <property type="project" value="UniProtKB-SubCell"/>
</dbReference>
<dbReference type="Gene3D" id="3.30.565.10">
    <property type="entry name" value="Histidine kinase-like ATPase, C-terminal domain"/>
    <property type="match status" value="1"/>
</dbReference>
<dbReference type="InterPro" id="IPR036890">
    <property type="entry name" value="HATPase_C_sf"/>
</dbReference>
<dbReference type="InterPro" id="IPR036097">
    <property type="entry name" value="HisK_dim/P_sf"/>
</dbReference>
<proteinExistence type="predicted"/>
<dbReference type="CDD" id="cd16916">
    <property type="entry name" value="HATPase_CheA-like"/>
    <property type="match status" value="1"/>
</dbReference>
<evidence type="ECO:0000256" key="11">
    <source>
        <dbReference type="ARBA" id="ARBA00022840"/>
    </source>
</evidence>
<name>A0A069ATI0_CLODI</name>
<evidence type="ECO:0000256" key="9">
    <source>
        <dbReference type="ARBA" id="ARBA00022741"/>
    </source>
</evidence>
<dbReference type="InterPro" id="IPR035891">
    <property type="entry name" value="CheY-binding_CheA"/>
</dbReference>
<dbReference type="GO" id="GO:0000155">
    <property type="term" value="F:phosphorelay sensor kinase activity"/>
    <property type="evidence" value="ECO:0007669"/>
    <property type="project" value="InterPro"/>
</dbReference>
<dbReference type="SMART" id="SM01231">
    <property type="entry name" value="H-kinase_dim"/>
    <property type="match status" value="1"/>
</dbReference>
<dbReference type="SMART" id="SM00073">
    <property type="entry name" value="HPT"/>
    <property type="match status" value="1"/>
</dbReference>
<organism evidence="20">
    <name type="scientific">Clostridioides difficile</name>
    <name type="common">Peptoclostridium difficile</name>
    <dbReference type="NCBI Taxonomy" id="1496"/>
    <lineage>
        <taxon>Bacteria</taxon>
        <taxon>Bacillati</taxon>
        <taxon>Bacillota</taxon>
        <taxon>Clostridia</taxon>
        <taxon>Peptostreptococcales</taxon>
        <taxon>Peptostreptococcaceae</taxon>
        <taxon>Clostridioides</taxon>
    </lineage>
</organism>
<evidence type="ECO:0000313" key="18">
    <source>
        <dbReference type="EMBL" id="CDS83689.1"/>
    </source>
</evidence>
<dbReference type="Gene3D" id="3.30.70.1110">
    <property type="entry name" value="Histidine kinase CheA-like, P2 response regulator-binding domain"/>
    <property type="match status" value="1"/>
</dbReference>
<dbReference type="Proteomes" id="UP000189137">
    <property type="component" value="Unassembled WGS sequence"/>
</dbReference>
<keyword evidence="6" id="KW-0145">Chemotaxis</keyword>
<dbReference type="SUPFAM" id="SSF55052">
    <property type="entry name" value="CheY-binding domain of CheA"/>
    <property type="match status" value="1"/>
</dbReference>
<evidence type="ECO:0000256" key="13">
    <source>
        <dbReference type="ARBA" id="ARBA00035100"/>
    </source>
</evidence>
<dbReference type="PROSITE" id="PS50109">
    <property type="entry name" value="HIS_KIN"/>
    <property type="match status" value="1"/>
</dbReference>
<dbReference type="SMART" id="SM00260">
    <property type="entry name" value="CheW"/>
    <property type="match status" value="1"/>
</dbReference>
<reference evidence="21 22" key="2">
    <citation type="submission" date="2017-02" db="EMBL/GenBank/DDBJ databases">
        <authorList>
            <consortium name="Pathogen Informatics"/>
        </authorList>
    </citation>
    <scope>NUCLEOTIDE SEQUENCE [LARGE SCALE GENOMIC DNA]</scope>
    <source>
        <strain evidence="21 22">VRECD0157</strain>
    </source>
</reference>
<dbReference type="PROSITE" id="PS50851">
    <property type="entry name" value="CHEW"/>
    <property type="match status" value="1"/>
</dbReference>
<dbReference type="Pfam" id="PF02895">
    <property type="entry name" value="H-kinase_dim"/>
    <property type="match status" value="1"/>
</dbReference>
<evidence type="ECO:0000313" key="21">
    <source>
        <dbReference type="EMBL" id="SJS87888.1"/>
    </source>
</evidence>
<keyword evidence="11" id="KW-0067">ATP-binding</keyword>
<evidence type="ECO:0000256" key="5">
    <source>
        <dbReference type="ARBA" id="ARBA00022490"/>
    </source>
</evidence>
<dbReference type="SUPFAM" id="SSF47384">
    <property type="entry name" value="Homodimeric domain of signal transducing histidine kinase"/>
    <property type="match status" value="1"/>
</dbReference>
<evidence type="ECO:0000256" key="7">
    <source>
        <dbReference type="ARBA" id="ARBA00022553"/>
    </source>
</evidence>
<dbReference type="InterPro" id="IPR008207">
    <property type="entry name" value="Sig_transdc_His_kin_Hpt_dom"/>
</dbReference>
<feature type="domain" description="Histidine kinase" evidence="15">
    <location>
        <begin position="366"/>
        <end position="570"/>
    </location>
</feature>
<dbReference type="Pfam" id="PF07194">
    <property type="entry name" value="P2"/>
    <property type="match status" value="1"/>
</dbReference>
<keyword evidence="10" id="KW-0418">Kinase</keyword>
<keyword evidence="9" id="KW-0547">Nucleotide-binding</keyword>
<dbReference type="InterPro" id="IPR002545">
    <property type="entry name" value="CheW-lke_dom"/>
</dbReference>
<keyword evidence="7 14" id="KW-0597">Phosphoprotein</keyword>
<feature type="domain" description="CheW-like" evidence="16">
    <location>
        <begin position="572"/>
        <end position="710"/>
    </location>
</feature>
<dbReference type="InterPro" id="IPR010808">
    <property type="entry name" value="CheA_P2-bd"/>
</dbReference>
<dbReference type="InterPro" id="IPR003594">
    <property type="entry name" value="HATPase_dom"/>
</dbReference>
<dbReference type="Pfam" id="PF02518">
    <property type="entry name" value="HATPase_c"/>
    <property type="match status" value="1"/>
</dbReference>
<evidence type="ECO:0000256" key="2">
    <source>
        <dbReference type="ARBA" id="ARBA00004496"/>
    </source>
</evidence>
<evidence type="ECO:0000259" key="17">
    <source>
        <dbReference type="PROSITE" id="PS50894"/>
    </source>
</evidence>
<dbReference type="InterPro" id="IPR004358">
    <property type="entry name" value="Sig_transdc_His_kin-like_C"/>
</dbReference>
<feature type="modified residue" description="Phosphohistidine" evidence="14">
    <location>
        <position position="55"/>
    </location>
</feature>
<evidence type="ECO:0000256" key="10">
    <source>
        <dbReference type="ARBA" id="ARBA00022777"/>
    </source>
</evidence>
<dbReference type="Gene3D" id="1.10.287.560">
    <property type="entry name" value="Histidine kinase CheA-like, homodimeric domain"/>
    <property type="match status" value="1"/>
</dbReference>
<comment type="subcellular location">
    <subcellularLocation>
        <location evidence="2">Cytoplasm</location>
    </subcellularLocation>
</comment>
<feature type="domain" description="HPt" evidence="17">
    <location>
        <begin position="7"/>
        <end position="114"/>
    </location>
</feature>
<dbReference type="Pfam" id="PF01584">
    <property type="entry name" value="CheW"/>
    <property type="match status" value="1"/>
</dbReference>
<evidence type="ECO:0000256" key="4">
    <source>
        <dbReference type="ARBA" id="ARBA00021495"/>
    </source>
</evidence>
<dbReference type="EC" id="2.7.13.3" evidence="3"/>
<dbReference type="InterPro" id="IPR005467">
    <property type="entry name" value="His_kinase_dom"/>
</dbReference>
<dbReference type="GO" id="GO:0005524">
    <property type="term" value="F:ATP binding"/>
    <property type="evidence" value="ECO:0007669"/>
    <property type="project" value="UniProtKB-KW"/>
</dbReference>
<evidence type="ECO:0000313" key="20">
    <source>
        <dbReference type="EMBL" id="CDT24844.1"/>
    </source>
</evidence>
<dbReference type="FunFam" id="3.30.565.10:FF:000016">
    <property type="entry name" value="Chemotaxis protein CheA, putative"/>
    <property type="match status" value="1"/>
</dbReference>
<dbReference type="InterPro" id="IPR037052">
    <property type="entry name" value="CheA-like_P2_sf"/>
</dbReference>
<dbReference type="GO" id="GO:0006935">
    <property type="term" value="P:chemotaxis"/>
    <property type="evidence" value="ECO:0007669"/>
    <property type="project" value="UniProtKB-KW"/>
</dbReference>
<dbReference type="EMBL" id="LK932471">
    <property type="protein sequence ID" value="CDS83689.1"/>
    <property type="molecule type" value="Genomic_DNA"/>
</dbReference>
<dbReference type="SMART" id="SM00387">
    <property type="entry name" value="HATPase_c"/>
    <property type="match status" value="1"/>
</dbReference>
<dbReference type="InterPro" id="IPR037006">
    <property type="entry name" value="CheA-like_homodim_sf"/>
</dbReference>
<keyword evidence="12" id="KW-0902">Two-component regulatory system</keyword>
<dbReference type="InterPro" id="IPR004105">
    <property type="entry name" value="CheA-like_dim"/>
</dbReference>
<dbReference type="Gene3D" id="2.30.30.40">
    <property type="entry name" value="SH3 Domains"/>
    <property type="match status" value="1"/>
</dbReference>
<comment type="function">
    <text evidence="13">Involved in the transmission of sensory signals from the chemoreceptors to the flagellar motors. CheA is autophosphorylated; it can transfer its phosphate group to either CheB or CheY.</text>
</comment>
<dbReference type="SUPFAM" id="SSF47226">
    <property type="entry name" value="Histidine-containing phosphotransfer domain, HPT domain"/>
    <property type="match status" value="1"/>
</dbReference>
<dbReference type="PROSITE" id="PS50894">
    <property type="entry name" value="HPT"/>
    <property type="match status" value="1"/>
</dbReference>
<evidence type="ECO:0000256" key="3">
    <source>
        <dbReference type="ARBA" id="ARBA00012438"/>
    </source>
</evidence>
<evidence type="ECO:0000256" key="6">
    <source>
        <dbReference type="ARBA" id="ARBA00022500"/>
    </source>
</evidence>
<evidence type="ECO:0000256" key="8">
    <source>
        <dbReference type="ARBA" id="ARBA00022679"/>
    </source>
</evidence>
<gene>
    <name evidence="20" type="primary">cheA</name>
    <name evidence="20" type="ORF">BN1095_350011</name>
    <name evidence="18" type="ORF">BN1096_210026</name>
    <name evidence="19" type="ORF">BN1097_190026</name>
    <name evidence="21" type="ORF">SAMEA3375112_03065</name>
</gene>
<evidence type="ECO:0000259" key="16">
    <source>
        <dbReference type="PROSITE" id="PS50851"/>
    </source>
</evidence>
<evidence type="ECO:0000256" key="12">
    <source>
        <dbReference type="ARBA" id="ARBA00023012"/>
    </source>
</evidence>
<evidence type="ECO:0000256" key="14">
    <source>
        <dbReference type="PROSITE-ProRule" id="PRU00110"/>
    </source>
</evidence>
<protein>
    <recommendedName>
        <fullName evidence="4">Chemotaxis protein CheA</fullName>
        <ecNumber evidence="3">2.7.13.3</ecNumber>
    </recommendedName>
</protein>
<evidence type="ECO:0000259" key="15">
    <source>
        <dbReference type="PROSITE" id="PS50109"/>
    </source>
</evidence>
<dbReference type="EMBL" id="LK932353">
    <property type="protein sequence ID" value="CDS83783.1"/>
    <property type="molecule type" value="Genomic_DNA"/>
</dbReference>
<dbReference type="PANTHER" id="PTHR43395:SF10">
    <property type="entry name" value="CHEMOTAXIS PROTEIN CHEA"/>
    <property type="match status" value="1"/>
</dbReference>
<evidence type="ECO:0000256" key="1">
    <source>
        <dbReference type="ARBA" id="ARBA00000085"/>
    </source>
</evidence>
<dbReference type="InterPro" id="IPR036061">
    <property type="entry name" value="CheW-like_dom_sf"/>
</dbReference>
<dbReference type="Gene3D" id="1.20.120.160">
    <property type="entry name" value="HPT domain"/>
    <property type="match status" value="1"/>
</dbReference>
<dbReference type="AlphaFoldDB" id="A0A069ATI0"/>
<reference evidence="20" key="1">
    <citation type="submission" date="2014-07" db="EMBL/GenBank/DDBJ databases">
        <authorList>
            <person name="Monot Marc"/>
        </authorList>
    </citation>
    <scope>NUCLEOTIDE SEQUENCE</scope>
    <source>
        <strain evidence="20">7032989</strain>
        <strain evidence="19">7032994</strain>
    </source>
</reference>